<dbReference type="PROSITE" id="PS51371">
    <property type="entry name" value="CBS"/>
    <property type="match status" value="2"/>
</dbReference>
<protein>
    <submittedName>
        <fullName evidence="4">CBS domain-containing protein</fullName>
    </submittedName>
</protein>
<organism evidence="4 5">
    <name type="scientific">Yinghuangia soli</name>
    <dbReference type="NCBI Taxonomy" id="2908204"/>
    <lineage>
        <taxon>Bacteria</taxon>
        <taxon>Bacillati</taxon>
        <taxon>Actinomycetota</taxon>
        <taxon>Actinomycetes</taxon>
        <taxon>Kitasatosporales</taxon>
        <taxon>Streptomycetaceae</taxon>
        <taxon>Yinghuangia</taxon>
    </lineage>
</organism>
<proteinExistence type="predicted"/>
<dbReference type="InterPro" id="IPR046342">
    <property type="entry name" value="CBS_dom_sf"/>
</dbReference>
<dbReference type="InterPro" id="IPR000644">
    <property type="entry name" value="CBS_dom"/>
</dbReference>
<sequence length="139" mass="14855">MTLTIREVMTETPVTMDAKASIGDAARCMRDDDIGDVLVTDGEKLYGVVTDRDLVVRAMAKQQDLEQTAVGSIASRSMVTVAPDDAVDHAVHVMRTHALRRLPVVDGERLVGIVSLGDLAREKDPTSALADISAAEPNA</sequence>
<dbReference type="SMART" id="SM00116">
    <property type="entry name" value="CBS"/>
    <property type="match status" value="2"/>
</dbReference>
<dbReference type="InterPro" id="IPR051257">
    <property type="entry name" value="Diverse_CBS-Domain"/>
</dbReference>
<dbReference type="AlphaFoldDB" id="A0AA41U6V7"/>
<evidence type="ECO:0000256" key="1">
    <source>
        <dbReference type="ARBA" id="ARBA00023122"/>
    </source>
</evidence>
<keyword evidence="1 2" id="KW-0129">CBS domain</keyword>
<comment type="caution">
    <text evidence="4">The sequence shown here is derived from an EMBL/GenBank/DDBJ whole genome shotgun (WGS) entry which is preliminary data.</text>
</comment>
<reference evidence="4" key="1">
    <citation type="submission" date="2022-01" db="EMBL/GenBank/DDBJ databases">
        <title>Genome-Based Taxonomic Classification of the Phylum Actinobacteria.</title>
        <authorList>
            <person name="Gao Y."/>
        </authorList>
    </citation>
    <scope>NUCLEOTIDE SEQUENCE</scope>
    <source>
        <strain evidence="4">KLBMP 8922</strain>
    </source>
</reference>
<dbReference type="PANTHER" id="PTHR43080">
    <property type="entry name" value="CBS DOMAIN-CONTAINING PROTEIN CBSX3, MITOCHONDRIAL"/>
    <property type="match status" value="1"/>
</dbReference>
<gene>
    <name evidence="4" type="ORF">LZ495_40225</name>
</gene>
<accession>A0AA41U6V7</accession>
<name>A0AA41U6V7_9ACTN</name>
<dbReference type="Proteomes" id="UP001165378">
    <property type="component" value="Unassembled WGS sequence"/>
</dbReference>
<feature type="domain" description="CBS" evidence="3">
    <location>
        <begin position="74"/>
        <end position="132"/>
    </location>
</feature>
<feature type="domain" description="CBS" evidence="3">
    <location>
        <begin position="9"/>
        <end position="65"/>
    </location>
</feature>
<dbReference type="Gene3D" id="3.10.580.10">
    <property type="entry name" value="CBS-domain"/>
    <property type="match status" value="1"/>
</dbReference>
<dbReference type="EMBL" id="JAKFHA010000049">
    <property type="protein sequence ID" value="MCF2533417.1"/>
    <property type="molecule type" value="Genomic_DNA"/>
</dbReference>
<evidence type="ECO:0000313" key="4">
    <source>
        <dbReference type="EMBL" id="MCF2533417.1"/>
    </source>
</evidence>
<dbReference type="PANTHER" id="PTHR43080:SF2">
    <property type="entry name" value="CBS DOMAIN-CONTAINING PROTEIN"/>
    <property type="match status" value="1"/>
</dbReference>
<keyword evidence="5" id="KW-1185">Reference proteome</keyword>
<evidence type="ECO:0000313" key="5">
    <source>
        <dbReference type="Proteomes" id="UP001165378"/>
    </source>
</evidence>
<dbReference type="SUPFAM" id="SSF54631">
    <property type="entry name" value="CBS-domain pair"/>
    <property type="match status" value="1"/>
</dbReference>
<dbReference type="Pfam" id="PF00571">
    <property type="entry name" value="CBS"/>
    <property type="match status" value="2"/>
</dbReference>
<evidence type="ECO:0000256" key="2">
    <source>
        <dbReference type="PROSITE-ProRule" id="PRU00703"/>
    </source>
</evidence>
<evidence type="ECO:0000259" key="3">
    <source>
        <dbReference type="PROSITE" id="PS51371"/>
    </source>
</evidence>